<dbReference type="EMBL" id="JACEEZ010011550">
    <property type="protein sequence ID" value="KAG0721208.1"/>
    <property type="molecule type" value="Genomic_DNA"/>
</dbReference>
<evidence type="ECO:0000313" key="2">
    <source>
        <dbReference type="Proteomes" id="UP000770661"/>
    </source>
</evidence>
<protein>
    <submittedName>
        <fullName evidence="1">Uncharacterized protein</fullName>
    </submittedName>
</protein>
<accession>A0A8J4Y490</accession>
<reference evidence="1" key="1">
    <citation type="submission" date="2020-07" db="EMBL/GenBank/DDBJ databases">
        <title>The High-quality genome of the commercially important snow crab, Chionoecetes opilio.</title>
        <authorList>
            <person name="Jeong J.-H."/>
            <person name="Ryu S."/>
        </authorList>
    </citation>
    <scope>NUCLEOTIDE SEQUENCE</scope>
    <source>
        <strain evidence="1">MADBK_172401_WGS</strain>
        <tissue evidence="1">Digestive gland</tissue>
    </source>
</reference>
<gene>
    <name evidence="1" type="ORF">GWK47_046920</name>
</gene>
<dbReference type="Proteomes" id="UP000770661">
    <property type="component" value="Unassembled WGS sequence"/>
</dbReference>
<organism evidence="1 2">
    <name type="scientific">Chionoecetes opilio</name>
    <name type="common">Atlantic snow crab</name>
    <name type="synonym">Cancer opilio</name>
    <dbReference type="NCBI Taxonomy" id="41210"/>
    <lineage>
        <taxon>Eukaryota</taxon>
        <taxon>Metazoa</taxon>
        <taxon>Ecdysozoa</taxon>
        <taxon>Arthropoda</taxon>
        <taxon>Crustacea</taxon>
        <taxon>Multicrustacea</taxon>
        <taxon>Malacostraca</taxon>
        <taxon>Eumalacostraca</taxon>
        <taxon>Eucarida</taxon>
        <taxon>Decapoda</taxon>
        <taxon>Pleocyemata</taxon>
        <taxon>Brachyura</taxon>
        <taxon>Eubrachyura</taxon>
        <taxon>Majoidea</taxon>
        <taxon>Majidae</taxon>
        <taxon>Chionoecetes</taxon>
    </lineage>
</organism>
<dbReference type="AlphaFoldDB" id="A0A8J4Y490"/>
<proteinExistence type="predicted"/>
<sequence length="124" mass="14134">MRSLTCKFLSGLLHKNINTSPRTLTRSQSDSTGGDWSQAVWLPQRLKVTHMLHLHLEHHGESRIVTSVLESGEMWLLFGIVVFDDPHRSDMYLIQQGEVFIGRAAPREARVLQGGANLRRIEDF</sequence>
<name>A0A8J4Y490_CHIOP</name>
<evidence type="ECO:0000313" key="1">
    <source>
        <dbReference type="EMBL" id="KAG0721208.1"/>
    </source>
</evidence>
<comment type="caution">
    <text evidence="1">The sequence shown here is derived from an EMBL/GenBank/DDBJ whole genome shotgun (WGS) entry which is preliminary data.</text>
</comment>
<keyword evidence="2" id="KW-1185">Reference proteome</keyword>